<dbReference type="EMBL" id="BPLF01000002">
    <property type="protein sequence ID" value="GIX63436.1"/>
    <property type="molecule type" value="Genomic_DNA"/>
</dbReference>
<reference evidence="1 2" key="1">
    <citation type="submission" date="2021-06" db="EMBL/GenBank/DDBJ databases">
        <title>Genome sequence of Babesia caballi.</title>
        <authorList>
            <person name="Yamagishi J."/>
            <person name="Kidaka T."/>
            <person name="Ochi A."/>
        </authorList>
    </citation>
    <scope>NUCLEOTIDE SEQUENCE [LARGE SCALE GENOMIC DNA]</scope>
    <source>
        <strain evidence="1">USDA-D6B2</strain>
    </source>
</reference>
<organism evidence="1 2">
    <name type="scientific">Babesia caballi</name>
    <dbReference type="NCBI Taxonomy" id="5871"/>
    <lineage>
        <taxon>Eukaryota</taxon>
        <taxon>Sar</taxon>
        <taxon>Alveolata</taxon>
        <taxon>Apicomplexa</taxon>
        <taxon>Aconoidasida</taxon>
        <taxon>Piroplasmida</taxon>
        <taxon>Babesiidae</taxon>
        <taxon>Babesia</taxon>
    </lineage>
</organism>
<dbReference type="RefSeq" id="XP_067715505.1">
    <property type="nucleotide sequence ID" value="XM_067859404.1"/>
</dbReference>
<gene>
    <name evidence="1" type="ORF">BcabD6B2_28710</name>
</gene>
<evidence type="ECO:0000313" key="1">
    <source>
        <dbReference type="EMBL" id="GIX63436.1"/>
    </source>
</evidence>
<proteinExistence type="predicted"/>
<accession>A0AAV4LTD3</accession>
<dbReference type="Proteomes" id="UP001497744">
    <property type="component" value="Unassembled WGS sequence"/>
</dbReference>
<evidence type="ECO:0000313" key="2">
    <source>
        <dbReference type="Proteomes" id="UP001497744"/>
    </source>
</evidence>
<sequence>MQGVLTAIEQECTHGHGPIRKLADGLGSFIGYTGGYMGASGIGSNRGGNGKRKYESAYSASGNSGGAWDEGLGTDDKQTCAIIFISYVPIYYYALTYLSWRCRDGYGKGDWSECHFDGVNGGGTYLKDFMETMGFDSISLSSQTGQIVMDAVANKISDLQTTKNGRSYSELLKQMEMNGKNLEHSASNYPLYGLYFAALRYFKSQFQAGKEIADGLQQIQSALERLTIQPPSGPESYGTLKKHVEDLLLKVKSFKPVKRLGNEPEEQGVGNAAEHAAHGSANPHGRKGINGGSTVTVGSATGGVALLGGGGAALYFLNVGGIKTLITGVP</sequence>
<name>A0AAV4LTD3_BABCB</name>
<keyword evidence="2" id="KW-1185">Reference proteome</keyword>
<dbReference type="GeneID" id="94194917"/>
<protein>
    <submittedName>
        <fullName evidence="1">Variant erythrocyte surface antigen-1 family protein</fullName>
    </submittedName>
</protein>
<comment type="caution">
    <text evidence="1">The sequence shown here is derived from an EMBL/GenBank/DDBJ whole genome shotgun (WGS) entry which is preliminary data.</text>
</comment>
<dbReference type="AlphaFoldDB" id="A0AAV4LTD3"/>